<dbReference type="Proteomes" id="UP001597357">
    <property type="component" value="Unassembled WGS sequence"/>
</dbReference>
<reference evidence="2" key="1">
    <citation type="journal article" date="2019" name="Int. J. Syst. Evol. Microbiol.">
        <title>The Global Catalogue of Microorganisms (GCM) 10K type strain sequencing project: providing services to taxonomists for standard genome sequencing and annotation.</title>
        <authorList>
            <consortium name="The Broad Institute Genomics Platform"/>
            <consortium name="The Broad Institute Genome Sequencing Center for Infectious Disease"/>
            <person name="Wu L."/>
            <person name="Ma J."/>
        </authorList>
    </citation>
    <scope>NUCLEOTIDE SEQUENCE [LARGE SCALE GENOMIC DNA]</scope>
    <source>
        <strain evidence="2">KCTC 42255</strain>
    </source>
</reference>
<dbReference type="Pfam" id="PF08849">
    <property type="entry name" value="BrxA"/>
    <property type="match status" value="1"/>
</dbReference>
<dbReference type="RefSeq" id="WP_379045203.1">
    <property type="nucleotide sequence ID" value="NZ_JBHULZ010000023.1"/>
</dbReference>
<evidence type="ECO:0000313" key="1">
    <source>
        <dbReference type="EMBL" id="MFD2697409.1"/>
    </source>
</evidence>
<organism evidence="1 2">
    <name type="scientific">Mesonia sediminis</name>
    <dbReference type="NCBI Taxonomy" id="1703946"/>
    <lineage>
        <taxon>Bacteria</taxon>
        <taxon>Pseudomonadati</taxon>
        <taxon>Bacteroidota</taxon>
        <taxon>Flavobacteriia</taxon>
        <taxon>Flavobacteriales</taxon>
        <taxon>Flavobacteriaceae</taxon>
        <taxon>Mesonia</taxon>
    </lineage>
</organism>
<evidence type="ECO:0000313" key="2">
    <source>
        <dbReference type="Proteomes" id="UP001597357"/>
    </source>
</evidence>
<comment type="caution">
    <text evidence="1">The sequence shown here is derived from an EMBL/GenBank/DDBJ whole genome shotgun (WGS) entry which is preliminary data.</text>
</comment>
<keyword evidence="2" id="KW-1185">Reference proteome</keyword>
<dbReference type="InterPro" id="IPR014948">
    <property type="entry name" value="BrxA"/>
</dbReference>
<name>A0ABW5SE49_9FLAO</name>
<gene>
    <name evidence="1" type="ORF">ACFSQ0_05350</name>
</gene>
<dbReference type="InterPro" id="IPR023137">
    <property type="entry name" value="BrxA_sf"/>
</dbReference>
<sequence>MLLEEKYDFGFTALSLRVKELVKVAVSRQSETDFDEIQEIGQGKTSSGKRFLIEINKRLDSLNDQQIDILVNGDFYEQKQIAFLAMCKVYGFVRDFVIEVCREKVLLFDYALTEGEYLSFFRNKIEIHPKMQNFTETTNEKIRQVLFRTLVEAGIIDNTKNKEIQPQLLDSKLMRVIANDDKKWLKLFFVSDTDIENFN</sequence>
<dbReference type="Gene3D" id="1.10.3540.10">
    <property type="entry name" value="uncharacterized protein from magnetospirillum magneticum domain"/>
    <property type="match status" value="1"/>
</dbReference>
<accession>A0ABW5SE49</accession>
<proteinExistence type="predicted"/>
<dbReference type="EMBL" id="JBHULZ010000023">
    <property type="protein sequence ID" value="MFD2697409.1"/>
    <property type="molecule type" value="Genomic_DNA"/>
</dbReference>
<protein>
    <submittedName>
        <fullName evidence="1">DUF1819 family protein</fullName>
    </submittedName>
</protein>